<dbReference type="GO" id="GO:0005737">
    <property type="term" value="C:cytoplasm"/>
    <property type="evidence" value="ECO:0007669"/>
    <property type="project" value="UniProtKB-SubCell"/>
</dbReference>
<dbReference type="Gene3D" id="1.20.1060.20">
    <property type="match status" value="1"/>
</dbReference>
<dbReference type="GO" id="GO:0016887">
    <property type="term" value="F:ATP hydrolysis activity"/>
    <property type="evidence" value="ECO:0007669"/>
    <property type="project" value="InterPro"/>
</dbReference>
<dbReference type="PIRSF" id="PIRSF005719">
    <property type="entry name" value="SMC"/>
    <property type="match status" value="1"/>
</dbReference>
<dbReference type="NCBIfam" id="TIGR02168">
    <property type="entry name" value="SMC_prok_B"/>
    <property type="match status" value="1"/>
</dbReference>
<dbReference type="HAMAP" id="MF_01894">
    <property type="entry name" value="Smc_prok"/>
    <property type="match status" value="1"/>
</dbReference>
<keyword evidence="1 6" id="KW-0963">Cytoplasm</keyword>
<evidence type="ECO:0000259" key="7">
    <source>
        <dbReference type="SMART" id="SM00968"/>
    </source>
</evidence>
<dbReference type="AlphaFoldDB" id="A0A7C4VRC7"/>
<evidence type="ECO:0000256" key="4">
    <source>
        <dbReference type="ARBA" id="ARBA00023054"/>
    </source>
</evidence>
<comment type="domain">
    <text evidence="6">Contains large globular domains required for ATP hydrolysis at each terminus and a third globular domain forming a flexible hinge near the middle of the molecule. These domains are separated by coiled-coil structures.</text>
</comment>
<dbReference type="InterPro" id="IPR003395">
    <property type="entry name" value="RecF/RecN/SMC_N"/>
</dbReference>
<sequence length="1204" mass="136669">MIIKQLDMTGFKSFANRTVIEFVPGICAVVGPNGCGKSNVLDALRWVMGEQSARQLRGKAMEDVIFAGTGNQSPVSMAEVSLLLSTSSDAAHPVVDGPGLDSPDVQITRRLHRSGESEYLINRQPCRLKDIHQLLMGHGTIGKSYAVIQQGNIGAITEATPEERRQYLDEASGAMRYKSKRQEVARKIEETRENLQRLDDILTEIKRQMAVLQRQAKRAKAYLELQGAVQRMEILYGLHIVTREDAFLEELAERKRRLQEHVQTHRQVLEEKTAAVGTLRARLEEAGARSRDVADRLQHLERRIERTTQETDYLKVEVGRLQKERDECLDGVRRIEERAGRQEEERAALAKREEALKREIEGADVRLRESRKVEAECRGRIETLKAQIEAIRKAVLTLSADEAKTLQASQTAVENRRQAERNLKRIAEELLAARRSEEVLDGQKREVESEIDELDGRMADMEERIDRQRRTLTETTAVFRQWAERVRSLQDKRRGIDIRLTTLRKLASAYEGFSAAAKAVLRDWPKRVKSEGGGSPGSPVAVADVLRVDSGYELAVEVVLNDALQWVMLDTVDRVRSAIDFLAEHPAGRCGFVLSTSESAIPMASISSCPIGEPLIDRVRFSCEIPALRALLESVRVVETREEALNACGLLTAGQRIVSRDGVLVGADGVILTGYGVDPTGLLSRKSEIEQAEAERNDCLQEIAEAERAMKQAEAEVTSGEKTLSRLLEELQEDREDRQEAEKRRIQLEERWKHLRRNLDILLIEQERLSGEETDSEDESLRLQTTLGDIRQALRIEQERLETAESEREGWSRTLDALQQERQTVQVTLTSAQANVENVRDSIRRLDQARKEGRRQAEQMRDRLQTIEKQQAECTAKLERNRKSIEQGSRELEGLRTEAAAWKVEIAALDEKRVHLEETIRGLLENRDTTERQLQEIEIEWTEHRGVREHALADIHRITNRPISELRLEMQESLQNPAFDGETLLEEIQKKREQLMRFPEINTAAIRELAEIRQRHDFLETQKADLLKAMEDLQTAIRKIDRATRESFLETFHAVNAKIAEVFPQLFEGGMAGLVMTDPDNPLESGVEFMIQPPGKRLTRISLLSGGEKALCAIAFIFSIFLIRPASFCLLDEIDAPLDEANVLRFNRLLDIVGENAQIIIATHNRRTMAFADMLIGVTMETKGISRIVPVKWEDVNHLVKEAN</sequence>
<dbReference type="GO" id="GO:0007062">
    <property type="term" value="P:sister chromatid cohesion"/>
    <property type="evidence" value="ECO:0007669"/>
    <property type="project" value="InterPro"/>
</dbReference>
<comment type="similarity">
    <text evidence="6">Belongs to the SMC family.</text>
</comment>
<comment type="caution">
    <text evidence="8">The sequence shown here is derived from an EMBL/GenBank/DDBJ whole genome shotgun (WGS) entry which is preliminary data.</text>
</comment>
<dbReference type="InterPro" id="IPR011890">
    <property type="entry name" value="SMC_prok"/>
</dbReference>
<evidence type="ECO:0000256" key="3">
    <source>
        <dbReference type="ARBA" id="ARBA00022840"/>
    </source>
</evidence>
<dbReference type="InterPro" id="IPR010935">
    <property type="entry name" value="SMC_hinge"/>
</dbReference>
<evidence type="ECO:0000256" key="2">
    <source>
        <dbReference type="ARBA" id="ARBA00022741"/>
    </source>
</evidence>
<evidence type="ECO:0000256" key="6">
    <source>
        <dbReference type="HAMAP-Rule" id="MF_01894"/>
    </source>
</evidence>
<dbReference type="GO" id="GO:0003677">
    <property type="term" value="F:DNA binding"/>
    <property type="evidence" value="ECO:0007669"/>
    <property type="project" value="UniProtKB-UniRule"/>
</dbReference>
<keyword evidence="4 6" id="KW-0175">Coiled coil</keyword>
<dbReference type="Gene3D" id="1.10.287.1490">
    <property type="match status" value="1"/>
</dbReference>
<dbReference type="InterPro" id="IPR024704">
    <property type="entry name" value="SMC"/>
</dbReference>
<feature type="coiled-coil region" evidence="6">
    <location>
        <begin position="1002"/>
        <end position="1046"/>
    </location>
</feature>
<keyword evidence="3 6" id="KW-0067">ATP-binding</keyword>
<protein>
    <recommendedName>
        <fullName evidence="6">Chromosome partition protein Smc</fullName>
    </recommendedName>
</protein>
<dbReference type="Pfam" id="PF02463">
    <property type="entry name" value="SMC_N"/>
    <property type="match status" value="1"/>
</dbReference>
<proteinExistence type="inferred from homology"/>
<feature type="coiled-coil region" evidence="6">
    <location>
        <begin position="682"/>
        <end position="758"/>
    </location>
</feature>
<evidence type="ECO:0000256" key="5">
    <source>
        <dbReference type="ARBA" id="ARBA00023125"/>
    </source>
</evidence>
<dbReference type="GO" id="GO:0007059">
    <property type="term" value="P:chromosome segregation"/>
    <property type="evidence" value="ECO:0007669"/>
    <property type="project" value="UniProtKB-UniRule"/>
</dbReference>
<name>A0A7C4VRC7_9BACT</name>
<gene>
    <name evidence="6 8" type="primary">smc</name>
    <name evidence="8" type="ORF">ENS29_14145</name>
</gene>
<comment type="subcellular location">
    <subcellularLocation>
        <location evidence="6">Cytoplasm</location>
    </subcellularLocation>
</comment>
<dbReference type="GO" id="GO:0006260">
    <property type="term" value="P:DNA replication"/>
    <property type="evidence" value="ECO:0007669"/>
    <property type="project" value="UniProtKB-UniRule"/>
</dbReference>
<comment type="function">
    <text evidence="6">Required for chromosome condensation and partitioning.</text>
</comment>
<dbReference type="Pfam" id="PF06470">
    <property type="entry name" value="SMC_hinge"/>
    <property type="match status" value="1"/>
</dbReference>
<dbReference type="SUPFAM" id="SSF75553">
    <property type="entry name" value="Smc hinge domain"/>
    <property type="match status" value="1"/>
</dbReference>
<feature type="domain" description="SMC hinge" evidence="7">
    <location>
        <begin position="536"/>
        <end position="648"/>
    </location>
</feature>
<feature type="coiled-coil region" evidence="6">
    <location>
        <begin position="248"/>
        <end position="478"/>
    </location>
</feature>
<reference evidence="8" key="1">
    <citation type="journal article" date="2020" name="mSystems">
        <title>Genome- and Community-Level Interaction Insights into Carbon Utilization and Element Cycling Functions of Hydrothermarchaeota in Hydrothermal Sediment.</title>
        <authorList>
            <person name="Zhou Z."/>
            <person name="Liu Y."/>
            <person name="Xu W."/>
            <person name="Pan J."/>
            <person name="Luo Z.H."/>
            <person name="Li M."/>
        </authorList>
    </citation>
    <scope>NUCLEOTIDE SEQUENCE [LARGE SCALE GENOMIC DNA]</scope>
    <source>
        <strain evidence="8">SpSt-477</strain>
    </source>
</reference>
<feature type="coiled-coil region" evidence="6">
    <location>
        <begin position="787"/>
        <end position="940"/>
    </location>
</feature>
<keyword evidence="2 6" id="KW-0547">Nucleotide-binding</keyword>
<dbReference type="SMART" id="SM00968">
    <property type="entry name" value="SMC_hinge"/>
    <property type="match status" value="1"/>
</dbReference>
<organism evidence="8">
    <name type="scientific">Desulfatirhabdium butyrativorans</name>
    <dbReference type="NCBI Taxonomy" id="340467"/>
    <lineage>
        <taxon>Bacteria</taxon>
        <taxon>Pseudomonadati</taxon>
        <taxon>Thermodesulfobacteriota</taxon>
        <taxon>Desulfobacteria</taxon>
        <taxon>Desulfobacterales</taxon>
        <taxon>Desulfatirhabdiaceae</taxon>
        <taxon>Desulfatirhabdium</taxon>
    </lineage>
</organism>
<evidence type="ECO:0000256" key="1">
    <source>
        <dbReference type="ARBA" id="ARBA00022490"/>
    </source>
</evidence>
<feature type="coiled-coil region" evidence="6">
    <location>
        <begin position="174"/>
        <end position="222"/>
    </location>
</feature>
<dbReference type="Gene3D" id="3.30.70.1620">
    <property type="match status" value="1"/>
</dbReference>
<evidence type="ECO:0000313" key="8">
    <source>
        <dbReference type="EMBL" id="HGU33969.1"/>
    </source>
</evidence>
<dbReference type="GO" id="GO:0030261">
    <property type="term" value="P:chromosome condensation"/>
    <property type="evidence" value="ECO:0007669"/>
    <property type="project" value="InterPro"/>
</dbReference>
<dbReference type="InterPro" id="IPR036277">
    <property type="entry name" value="SMC_hinge_sf"/>
</dbReference>
<keyword evidence="5 6" id="KW-0238">DNA-binding</keyword>
<dbReference type="GO" id="GO:0005524">
    <property type="term" value="F:ATP binding"/>
    <property type="evidence" value="ECO:0007669"/>
    <property type="project" value="UniProtKB-UniRule"/>
</dbReference>
<dbReference type="SUPFAM" id="SSF52540">
    <property type="entry name" value="P-loop containing nucleoside triphosphate hydrolases"/>
    <property type="match status" value="1"/>
</dbReference>
<feature type="binding site" evidence="6">
    <location>
        <begin position="32"/>
        <end position="39"/>
    </location>
    <ligand>
        <name>ATP</name>
        <dbReference type="ChEBI" id="CHEBI:30616"/>
    </ligand>
</feature>
<dbReference type="EMBL" id="DSUH01000324">
    <property type="protein sequence ID" value="HGU33969.1"/>
    <property type="molecule type" value="Genomic_DNA"/>
</dbReference>
<dbReference type="InterPro" id="IPR027417">
    <property type="entry name" value="P-loop_NTPase"/>
</dbReference>
<comment type="subunit">
    <text evidence="6">Homodimer.</text>
</comment>
<accession>A0A7C4VRC7</accession>
<dbReference type="Gene3D" id="3.40.50.300">
    <property type="entry name" value="P-loop containing nucleotide triphosphate hydrolases"/>
    <property type="match status" value="2"/>
</dbReference>
<dbReference type="PANTHER" id="PTHR43977">
    <property type="entry name" value="STRUCTURAL MAINTENANCE OF CHROMOSOMES PROTEIN 3"/>
    <property type="match status" value="1"/>
</dbReference>
<dbReference type="GO" id="GO:0005694">
    <property type="term" value="C:chromosome"/>
    <property type="evidence" value="ECO:0007669"/>
    <property type="project" value="InterPro"/>
</dbReference>